<sequence>MYGHQIVNSVEDIVNGYYSPWNSSFAQDCVRVIKMIEEKGEHLSVGNIEQLVKKMTKGKTKSIIGKNNKNIEGLNTLAKNHLLSDLQIKGILTCFSAKEIDDRTFVWIDNLILQKYEPSKVIWGMLVKMGYRQGVDIIMNKNESSIADFHAICGMKEISYERIEEYLKKFKVVPTMESVGIVVSKFGELCSFPVKIDGVNKLSRIIEKFVMFGLAPGLELLVSVCSYMYFEKIGDYVDELFRLCYVRNLGDLSFLFGSQIHHFTRMSNIVYMLKKCKKYCIGIDVGALMPMVTCIGSDMRGYGYRQLGYVSGSATLAELIEKYRMVINLFLMEGGSINDKVELELLERACLVSDRLMFDVLMKRLNKFTNRCLINACASGSVEMVVVFFGMKALGSIECLEVIPLGAKVLFDLLLANGLPVNLKTIELAMGKGLFIDKLFENYGFEPGLDLYRLCHRYSLYPDEYVRQMCGGFGINWDIRRAINSFGVNNEEGIVAMIRDRGMVPDEMMYDDALVCRKEVLLKYFENEWGMKLNLTSIMRVNLLGDRLWYLDRLVKSGVVPENIIRAKAEKKVEFNKA</sequence>
<proteinExistence type="predicted"/>
<accession>A0A3G5ABH7</accession>
<name>A0A3G5ABH7_9VIRU</name>
<protein>
    <submittedName>
        <fullName evidence="1">Uncharacterized protein</fullName>
    </submittedName>
</protein>
<evidence type="ECO:0000313" key="1">
    <source>
        <dbReference type="EMBL" id="AYV84588.1"/>
    </source>
</evidence>
<reference evidence="1" key="1">
    <citation type="submission" date="2018-10" db="EMBL/GenBank/DDBJ databases">
        <title>Hidden diversity of soil giant viruses.</title>
        <authorList>
            <person name="Schulz F."/>
            <person name="Alteio L."/>
            <person name="Goudeau D."/>
            <person name="Ryan E.M."/>
            <person name="Malmstrom R.R."/>
            <person name="Blanchard J."/>
            <person name="Woyke T."/>
        </authorList>
    </citation>
    <scope>NUCLEOTIDE SEQUENCE</scope>
    <source>
        <strain evidence="1">HYV1</strain>
    </source>
</reference>
<organism evidence="1">
    <name type="scientific">Hyperionvirus sp</name>
    <dbReference type="NCBI Taxonomy" id="2487770"/>
    <lineage>
        <taxon>Viruses</taxon>
        <taxon>Varidnaviria</taxon>
        <taxon>Bamfordvirae</taxon>
        <taxon>Nucleocytoviricota</taxon>
        <taxon>Megaviricetes</taxon>
        <taxon>Imitervirales</taxon>
        <taxon>Mimiviridae</taxon>
        <taxon>Klosneuvirinae</taxon>
    </lineage>
</organism>
<dbReference type="EMBL" id="MK072412">
    <property type="protein sequence ID" value="AYV84588.1"/>
    <property type="molecule type" value="Genomic_DNA"/>
</dbReference>
<gene>
    <name evidence="1" type="ORF">Hyperionvirus30_4</name>
</gene>